<dbReference type="PANTHER" id="PTHR33931:SF2">
    <property type="entry name" value="HOLIN-LIKE PROTEIN CIDA"/>
    <property type="match status" value="1"/>
</dbReference>
<keyword evidence="3 6" id="KW-0812">Transmembrane</keyword>
<keyword evidence="8" id="KW-1185">Reference proteome</keyword>
<feature type="transmembrane region" description="Helical" evidence="6">
    <location>
        <begin position="59"/>
        <end position="78"/>
    </location>
</feature>
<evidence type="ECO:0000256" key="6">
    <source>
        <dbReference type="SAM" id="Phobius"/>
    </source>
</evidence>
<evidence type="ECO:0000313" key="7">
    <source>
        <dbReference type="EMBL" id="NYV27752.1"/>
    </source>
</evidence>
<sequence>MKIIIELLYILTFSFIGQGLSKILNLPIPGSVIGLILFFLALQYNIVKLEKVETTSKFLVDNLAMLFIPAGVGIMVSFKYIQNIWVSILLISLFTTILSLVLVGKLTQYLISKGDKK</sequence>
<comment type="subcellular location">
    <subcellularLocation>
        <location evidence="1">Cell membrane</location>
        <topology evidence="1">Multi-pass membrane protein</topology>
    </subcellularLocation>
</comment>
<comment type="caution">
    <text evidence="7">The sequence shown here is derived from an EMBL/GenBank/DDBJ whole genome shotgun (WGS) entry which is preliminary data.</text>
</comment>
<dbReference type="OrthoDB" id="3176438at2"/>
<accession>A0A7Z0PFS7</accession>
<dbReference type="GO" id="GO:0005886">
    <property type="term" value="C:plasma membrane"/>
    <property type="evidence" value="ECO:0007669"/>
    <property type="project" value="UniProtKB-SubCell"/>
</dbReference>
<proteinExistence type="predicted"/>
<protein>
    <submittedName>
        <fullName evidence="7">CidA/LrgA family protein</fullName>
    </submittedName>
</protein>
<evidence type="ECO:0000256" key="1">
    <source>
        <dbReference type="ARBA" id="ARBA00004651"/>
    </source>
</evidence>
<evidence type="ECO:0000256" key="2">
    <source>
        <dbReference type="ARBA" id="ARBA00022475"/>
    </source>
</evidence>
<dbReference type="Pfam" id="PF03788">
    <property type="entry name" value="LrgA"/>
    <property type="match status" value="1"/>
</dbReference>
<keyword evidence="5 6" id="KW-0472">Membrane</keyword>
<evidence type="ECO:0000256" key="3">
    <source>
        <dbReference type="ARBA" id="ARBA00022692"/>
    </source>
</evidence>
<reference evidence="7 8" key="1">
    <citation type="submission" date="2020-05" db="EMBL/GenBank/DDBJ databases">
        <title>Streptobacillus felis strain LHL191014123.</title>
        <authorList>
            <person name="Fawzy A."/>
            <person name="Rau J."/>
            <person name="Risse K."/>
            <person name="Schauerte N."/>
            <person name="Geiger C."/>
            <person name="Blom J."/>
            <person name="Imirzalioglu C."/>
            <person name="Falgenhauer J."/>
            <person name="Bach A."/>
            <person name="Herden C."/>
            <person name="Eisenberg T."/>
        </authorList>
    </citation>
    <scope>NUCLEOTIDE SEQUENCE [LARGE SCALE GENOMIC DNA]</scope>
    <source>
        <strain evidence="7 8">LHL191014123</strain>
    </source>
</reference>
<feature type="transmembrane region" description="Helical" evidence="6">
    <location>
        <begin position="30"/>
        <end position="47"/>
    </location>
</feature>
<evidence type="ECO:0000256" key="5">
    <source>
        <dbReference type="ARBA" id="ARBA00023136"/>
    </source>
</evidence>
<gene>
    <name evidence="7" type="ORF">HP397_02775</name>
</gene>
<evidence type="ECO:0000313" key="8">
    <source>
        <dbReference type="Proteomes" id="UP000526184"/>
    </source>
</evidence>
<keyword evidence="4 6" id="KW-1133">Transmembrane helix</keyword>
<dbReference type="AlphaFoldDB" id="A0A7Z0PFS7"/>
<dbReference type="RefSeq" id="WP_067320524.1">
    <property type="nucleotide sequence ID" value="NZ_CBCRWS010000002.1"/>
</dbReference>
<dbReference type="Proteomes" id="UP000526184">
    <property type="component" value="Unassembled WGS sequence"/>
</dbReference>
<organism evidence="7 8">
    <name type="scientific">Streptobacillus felis</name>
    <dbReference type="NCBI Taxonomy" id="1384509"/>
    <lineage>
        <taxon>Bacteria</taxon>
        <taxon>Fusobacteriati</taxon>
        <taxon>Fusobacteriota</taxon>
        <taxon>Fusobacteriia</taxon>
        <taxon>Fusobacteriales</taxon>
        <taxon>Leptotrichiaceae</taxon>
        <taxon>Streptobacillus</taxon>
    </lineage>
</organism>
<keyword evidence="2" id="KW-1003">Cell membrane</keyword>
<dbReference type="PANTHER" id="PTHR33931">
    <property type="entry name" value="HOLIN-LIKE PROTEIN CIDA-RELATED"/>
    <property type="match status" value="1"/>
</dbReference>
<name>A0A7Z0PFS7_9FUSO</name>
<feature type="transmembrane region" description="Helical" evidence="6">
    <location>
        <begin position="84"/>
        <end position="103"/>
    </location>
</feature>
<dbReference type="EMBL" id="JABMKT010000010">
    <property type="protein sequence ID" value="NYV27752.1"/>
    <property type="molecule type" value="Genomic_DNA"/>
</dbReference>
<dbReference type="InterPro" id="IPR005538">
    <property type="entry name" value="LrgA/CidA"/>
</dbReference>
<evidence type="ECO:0000256" key="4">
    <source>
        <dbReference type="ARBA" id="ARBA00022989"/>
    </source>
</evidence>